<dbReference type="Proteomes" id="UP000517916">
    <property type="component" value="Unassembled WGS sequence"/>
</dbReference>
<name>A0ABR6BAZ7_9PSEU</name>
<dbReference type="Gene3D" id="1.10.260.40">
    <property type="entry name" value="lambda repressor-like DNA-binding domains"/>
    <property type="match status" value="1"/>
</dbReference>
<dbReference type="InterPro" id="IPR010982">
    <property type="entry name" value="Lambda_DNA-bd_dom_sf"/>
</dbReference>
<reference evidence="2 3" key="1">
    <citation type="submission" date="2020-08" db="EMBL/GenBank/DDBJ databases">
        <title>Genomic Encyclopedia of Archaeal and Bacterial Type Strains, Phase II (KMG-II): from individual species to whole genera.</title>
        <authorList>
            <person name="Goeker M."/>
        </authorList>
    </citation>
    <scope>NUCLEOTIDE SEQUENCE [LARGE SCALE GENOMIC DNA]</scope>
    <source>
        <strain evidence="2 3">DSM 43850</strain>
    </source>
</reference>
<evidence type="ECO:0000313" key="3">
    <source>
        <dbReference type="Proteomes" id="UP000517916"/>
    </source>
</evidence>
<sequence>MRCREVGHSVTAQHLCRLEAGTHKPSAPLLKALAEALGGAVDDLLDATLKSA</sequence>
<proteinExistence type="predicted"/>
<organism evidence="2 3">
    <name type="scientific">Kutzneria viridogrisea</name>
    <dbReference type="NCBI Taxonomy" id="47990"/>
    <lineage>
        <taxon>Bacteria</taxon>
        <taxon>Bacillati</taxon>
        <taxon>Actinomycetota</taxon>
        <taxon>Actinomycetes</taxon>
        <taxon>Pseudonocardiales</taxon>
        <taxon>Pseudonocardiaceae</taxon>
        <taxon>Kutzneria</taxon>
    </lineage>
</organism>
<feature type="domain" description="HTH cro/C1-type" evidence="1">
    <location>
        <begin position="10"/>
        <end position="44"/>
    </location>
</feature>
<dbReference type="CDD" id="cd00093">
    <property type="entry name" value="HTH_XRE"/>
    <property type="match status" value="1"/>
</dbReference>
<dbReference type="EMBL" id="JACJID010000001">
    <property type="protein sequence ID" value="MBA8924035.1"/>
    <property type="molecule type" value="Genomic_DNA"/>
</dbReference>
<keyword evidence="3" id="KW-1185">Reference proteome</keyword>
<evidence type="ECO:0000259" key="1">
    <source>
        <dbReference type="PROSITE" id="PS50943"/>
    </source>
</evidence>
<dbReference type="InterPro" id="IPR001387">
    <property type="entry name" value="Cro/C1-type_HTH"/>
</dbReference>
<dbReference type="SUPFAM" id="SSF47413">
    <property type="entry name" value="lambda repressor-like DNA-binding domains"/>
    <property type="match status" value="1"/>
</dbReference>
<comment type="caution">
    <text evidence="2">The sequence shown here is derived from an EMBL/GenBank/DDBJ whole genome shotgun (WGS) entry which is preliminary data.</text>
</comment>
<gene>
    <name evidence="2" type="ORF">BC739_001232</name>
</gene>
<evidence type="ECO:0000313" key="2">
    <source>
        <dbReference type="EMBL" id="MBA8924035.1"/>
    </source>
</evidence>
<protein>
    <submittedName>
        <fullName evidence="2">Transcriptional regulator with XRE-family HTH domain</fullName>
    </submittedName>
</protein>
<dbReference type="PROSITE" id="PS50943">
    <property type="entry name" value="HTH_CROC1"/>
    <property type="match status" value="1"/>
</dbReference>
<accession>A0ABR6BAZ7</accession>